<evidence type="ECO:0000256" key="1">
    <source>
        <dbReference type="SAM" id="Coils"/>
    </source>
</evidence>
<dbReference type="GeneID" id="113209776"/>
<feature type="coiled-coil region" evidence="1">
    <location>
        <begin position="49"/>
        <end position="76"/>
    </location>
</feature>
<evidence type="ECO:0000313" key="3">
    <source>
        <dbReference type="Proteomes" id="UP000504606"/>
    </source>
</evidence>
<sequence length="261" mass="28674">MDSDSGVFSIGNGQLKDLALVAHGIDYGLKEIEAALSSIVNLLPSEENQPEALETMNSVQQEVQEIEEKTNQMLIELQKMLASGQQEEEKAKESNKVIEKGMLEMESMLEKFGYDGSEMPAYTPLNTEDANASVPLEDSESSEDELPVENEESDHSPTSFMLQKNVLCTPALRASRSRVETMAGAEITPLVLSSKLLSANDPKSTTKQVRVSPKKPYLVKSPSLSKDLTDQNVEKERLQTKSADLALSRPVRPVLSTVSFL</sequence>
<feature type="compositionally biased region" description="Acidic residues" evidence="2">
    <location>
        <begin position="137"/>
        <end position="152"/>
    </location>
</feature>
<gene>
    <name evidence="4" type="primary">LOC113209776</name>
</gene>
<keyword evidence="3" id="KW-1185">Reference proteome</keyword>
<evidence type="ECO:0000313" key="4">
    <source>
        <dbReference type="RefSeq" id="XP_026283249.1"/>
    </source>
</evidence>
<dbReference type="AlphaFoldDB" id="A0A6J1SPR1"/>
<protein>
    <submittedName>
        <fullName evidence="4">Uncharacterized protein LOC113209776</fullName>
    </submittedName>
</protein>
<dbReference type="RefSeq" id="XP_026283249.1">
    <property type="nucleotide sequence ID" value="XM_026427464.2"/>
</dbReference>
<organism evidence="3 4">
    <name type="scientific">Frankliniella occidentalis</name>
    <name type="common">Western flower thrips</name>
    <name type="synonym">Euthrips occidentalis</name>
    <dbReference type="NCBI Taxonomy" id="133901"/>
    <lineage>
        <taxon>Eukaryota</taxon>
        <taxon>Metazoa</taxon>
        <taxon>Ecdysozoa</taxon>
        <taxon>Arthropoda</taxon>
        <taxon>Hexapoda</taxon>
        <taxon>Insecta</taxon>
        <taxon>Pterygota</taxon>
        <taxon>Neoptera</taxon>
        <taxon>Paraneoptera</taxon>
        <taxon>Thysanoptera</taxon>
        <taxon>Terebrantia</taxon>
        <taxon>Thripoidea</taxon>
        <taxon>Thripidae</taxon>
        <taxon>Frankliniella</taxon>
    </lineage>
</organism>
<dbReference type="Proteomes" id="UP000504606">
    <property type="component" value="Unplaced"/>
</dbReference>
<feature type="region of interest" description="Disordered" evidence="2">
    <location>
        <begin position="122"/>
        <end position="162"/>
    </location>
</feature>
<proteinExistence type="predicted"/>
<dbReference type="KEGG" id="foc:113209776"/>
<name>A0A6J1SPR1_FRAOC</name>
<reference evidence="4" key="1">
    <citation type="submission" date="2025-08" db="UniProtKB">
        <authorList>
            <consortium name="RefSeq"/>
        </authorList>
    </citation>
    <scope>IDENTIFICATION</scope>
    <source>
        <tissue evidence="4">Whole organism</tissue>
    </source>
</reference>
<accession>A0A6J1SPR1</accession>
<keyword evidence="1" id="KW-0175">Coiled coil</keyword>
<dbReference type="OrthoDB" id="10612047at2759"/>
<evidence type="ECO:0000256" key="2">
    <source>
        <dbReference type="SAM" id="MobiDB-lite"/>
    </source>
</evidence>